<keyword evidence="2" id="KW-1185">Reference proteome</keyword>
<reference evidence="1" key="1">
    <citation type="submission" date="2022-11" db="EMBL/GenBank/DDBJ databases">
        <title>Centuries of genome instability and evolution in soft-shell clam transmissible cancer (bioRxiv).</title>
        <authorList>
            <person name="Hart S.F.M."/>
            <person name="Yonemitsu M.A."/>
            <person name="Giersch R.M."/>
            <person name="Beal B.F."/>
            <person name="Arriagada G."/>
            <person name="Davis B.W."/>
            <person name="Ostrander E.A."/>
            <person name="Goff S.P."/>
            <person name="Metzger M.J."/>
        </authorList>
    </citation>
    <scope>NUCLEOTIDE SEQUENCE</scope>
    <source>
        <strain evidence="1">MELC-2E11</strain>
        <tissue evidence="1">Siphon/mantle</tissue>
    </source>
</reference>
<evidence type="ECO:0000313" key="1">
    <source>
        <dbReference type="EMBL" id="WAR07887.1"/>
    </source>
</evidence>
<dbReference type="Proteomes" id="UP001164746">
    <property type="component" value="Chromosome 6"/>
</dbReference>
<organism evidence="1 2">
    <name type="scientific">Mya arenaria</name>
    <name type="common">Soft-shell clam</name>
    <dbReference type="NCBI Taxonomy" id="6604"/>
    <lineage>
        <taxon>Eukaryota</taxon>
        <taxon>Metazoa</taxon>
        <taxon>Spiralia</taxon>
        <taxon>Lophotrochozoa</taxon>
        <taxon>Mollusca</taxon>
        <taxon>Bivalvia</taxon>
        <taxon>Autobranchia</taxon>
        <taxon>Heteroconchia</taxon>
        <taxon>Euheterodonta</taxon>
        <taxon>Imparidentia</taxon>
        <taxon>Neoheterodontei</taxon>
        <taxon>Myida</taxon>
        <taxon>Myoidea</taxon>
        <taxon>Myidae</taxon>
        <taxon>Mya</taxon>
    </lineage>
</organism>
<gene>
    <name evidence="1" type="ORF">MAR_017845</name>
</gene>
<protein>
    <submittedName>
        <fullName evidence="1">Uncharacterized protein</fullName>
    </submittedName>
</protein>
<accession>A0ABY7EGC2</accession>
<name>A0ABY7EGC2_MYAAR</name>
<evidence type="ECO:0000313" key="2">
    <source>
        <dbReference type="Proteomes" id="UP001164746"/>
    </source>
</evidence>
<sequence length="213" mass="24409">MAEAAFRSAPDVPELPTSAVPRGKFIVSTVKEEKICFGRQVKIPVGMSIADFNDKVVAKFQRQVYWAVPLINGTPEFFPDLGYQLKIKQLEEQNRYLLTAIGDVADGYSVALQNCKTSSFYFENVAYQSLCCLLVIRRRSLHIDATMFKGRHIRTKDVQGRYTAISLFVPDTLDNLKWSIVLKDLEETDVEFGDERYEWFFNFNYGKSMCVDV</sequence>
<dbReference type="EMBL" id="CP111017">
    <property type="protein sequence ID" value="WAR07887.1"/>
    <property type="molecule type" value="Genomic_DNA"/>
</dbReference>
<proteinExistence type="predicted"/>